<dbReference type="STRING" id="74873.A0A084VJV7"/>
<feature type="transmembrane region" description="Helical" evidence="5">
    <location>
        <begin position="7"/>
        <end position="29"/>
    </location>
</feature>
<comment type="catalytic activity">
    <reaction evidence="5">
        <text>glucuronate acceptor + UDP-alpha-D-glucuronate = acceptor beta-D-glucuronoside + UDP + H(+)</text>
        <dbReference type="Rhea" id="RHEA:21032"/>
        <dbReference type="ChEBI" id="CHEBI:15378"/>
        <dbReference type="ChEBI" id="CHEBI:58052"/>
        <dbReference type="ChEBI" id="CHEBI:58223"/>
        <dbReference type="ChEBI" id="CHEBI:132367"/>
        <dbReference type="ChEBI" id="CHEBI:132368"/>
        <dbReference type="EC" id="2.4.1.17"/>
    </reaction>
</comment>
<evidence type="ECO:0000256" key="2">
    <source>
        <dbReference type="ARBA" id="ARBA00022676"/>
    </source>
</evidence>
<organism evidence="6">
    <name type="scientific">Anopheles sinensis</name>
    <name type="common">Mosquito</name>
    <dbReference type="NCBI Taxonomy" id="74873"/>
    <lineage>
        <taxon>Eukaryota</taxon>
        <taxon>Metazoa</taxon>
        <taxon>Ecdysozoa</taxon>
        <taxon>Arthropoda</taxon>
        <taxon>Hexapoda</taxon>
        <taxon>Insecta</taxon>
        <taxon>Pterygota</taxon>
        <taxon>Neoptera</taxon>
        <taxon>Endopterygota</taxon>
        <taxon>Diptera</taxon>
        <taxon>Nematocera</taxon>
        <taxon>Culicoidea</taxon>
        <taxon>Culicidae</taxon>
        <taxon>Anophelinae</taxon>
        <taxon>Anopheles</taxon>
    </lineage>
</organism>
<dbReference type="InterPro" id="IPR050271">
    <property type="entry name" value="UDP-glycosyltransferase"/>
</dbReference>
<name>A0A084VJV7_ANOSI</name>
<proteinExistence type="inferred from homology"/>
<reference evidence="7" key="2">
    <citation type="submission" date="2020-05" db="UniProtKB">
        <authorList>
            <consortium name="EnsemblMetazoa"/>
        </authorList>
    </citation>
    <scope>IDENTIFICATION</scope>
</reference>
<dbReference type="GO" id="GO:0015020">
    <property type="term" value="F:glucuronosyltransferase activity"/>
    <property type="evidence" value="ECO:0007669"/>
    <property type="project" value="UniProtKB-EC"/>
</dbReference>
<dbReference type="OrthoDB" id="5835829at2759"/>
<dbReference type="EnsemblMetazoa" id="ASIC005570-RA">
    <property type="protein sequence ID" value="ASIC005570-PA"/>
    <property type="gene ID" value="ASIC005570"/>
</dbReference>
<dbReference type="FunFam" id="3.40.50.2000:FF:000021">
    <property type="entry name" value="UDP-glucuronosyltransferase"/>
    <property type="match status" value="1"/>
</dbReference>
<keyword evidence="5" id="KW-0472">Membrane</keyword>
<protein>
    <recommendedName>
        <fullName evidence="5">UDP-glucuronosyltransferase</fullName>
        <ecNumber evidence="5">2.4.1.17</ecNumber>
    </recommendedName>
</protein>
<dbReference type="InterPro" id="IPR035595">
    <property type="entry name" value="UDP_glycos_trans_CS"/>
</dbReference>
<dbReference type="InterPro" id="IPR002213">
    <property type="entry name" value="UDP_glucos_trans"/>
</dbReference>
<evidence type="ECO:0000313" key="8">
    <source>
        <dbReference type="Proteomes" id="UP000030765"/>
    </source>
</evidence>
<dbReference type="AlphaFoldDB" id="A0A084VJV7"/>
<dbReference type="PROSITE" id="PS00375">
    <property type="entry name" value="UDPGT"/>
    <property type="match status" value="1"/>
</dbReference>
<keyword evidence="3 4" id="KW-0808">Transferase</keyword>
<dbReference type="SUPFAM" id="SSF53756">
    <property type="entry name" value="UDP-Glycosyltransferase/glycogen phosphorylase"/>
    <property type="match status" value="1"/>
</dbReference>
<dbReference type="EMBL" id="KE524908">
    <property type="protein sequence ID" value="KFB38251.1"/>
    <property type="molecule type" value="Genomic_DNA"/>
</dbReference>
<keyword evidence="2 4" id="KW-0328">Glycosyltransferase</keyword>
<dbReference type="EMBL" id="ATLV01013905">
    <property type="status" value="NOT_ANNOTATED_CDS"/>
    <property type="molecule type" value="Genomic_DNA"/>
</dbReference>
<gene>
    <name evidence="6" type="ORF">ZHAS_00005570</name>
</gene>
<accession>A0A084VJV7</accession>
<comment type="similarity">
    <text evidence="1 4">Belongs to the UDP-glycosyltransferase family.</text>
</comment>
<evidence type="ECO:0000313" key="6">
    <source>
        <dbReference type="EMBL" id="KFB38251.1"/>
    </source>
</evidence>
<dbReference type="VEuPathDB" id="VectorBase:ASIS011324"/>
<dbReference type="PANTHER" id="PTHR48043">
    <property type="entry name" value="EG:EG0003.4 PROTEIN-RELATED"/>
    <property type="match status" value="1"/>
</dbReference>
<dbReference type="OMA" id="SHFLWSQ"/>
<dbReference type="Pfam" id="PF00201">
    <property type="entry name" value="UDPGT"/>
    <property type="match status" value="1"/>
</dbReference>
<evidence type="ECO:0000256" key="5">
    <source>
        <dbReference type="RuleBase" id="RU362059"/>
    </source>
</evidence>
<dbReference type="Gene3D" id="3.40.50.2000">
    <property type="entry name" value="Glycogen Phosphorylase B"/>
    <property type="match status" value="1"/>
</dbReference>
<keyword evidence="8" id="KW-1185">Reference proteome</keyword>
<reference evidence="6 8" key="1">
    <citation type="journal article" date="2014" name="BMC Genomics">
        <title>Genome sequence of Anopheles sinensis provides insight into genetics basis of mosquito competence for malaria parasites.</title>
        <authorList>
            <person name="Zhou D."/>
            <person name="Zhang D."/>
            <person name="Ding G."/>
            <person name="Shi L."/>
            <person name="Hou Q."/>
            <person name="Ye Y."/>
            <person name="Xu Y."/>
            <person name="Zhou H."/>
            <person name="Xiong C."/>
            <person name="Li S."/>
            <person name="Yu J."/>
            <person name="Hong S."/>
            <person name="Yu X."/>
            <person name="Zou P."/>
            <person name="Chen C."/>
            <person name="Chang X."/>
            <person name="Wang W."/>
            <person name="Lv Y."/>
            <person name="Sun Y."/>
            <person name="Ma L."/>
            <person name="Shen B."/>
            <person name="Zhu C."/>
        </authorList>
    </citation>
    <scope>NUCLEOTIDE SEQUENCE [LARGE SCALE GENOMIC DNA]</scope>
</reference>
<keyword evidence="5" id="KW-1133">Transmembrane helix</keyword>
<dbReference type="PANTHER" id="PTHR48043:SF145">
    <property type="entry name" value="FI06409P-RELATED"/>
    <property type="match status" value="1"/>
</dbReference>
<dbReference type="VEuPathDB" id="VectorBase:ASIC005570"/>
<evidence type="ECO:0000256" key="3">
    <source>
        <dbReference type="ARBA" id="ARBA00022679"/>
    </source>
</evidence>
<dbReference type="EC" id="2.4.1.17" evidence="5"/>
<evidence type="ECO:0000313" key="7">
    <source>
        <dbReference type="EnsemblMetazoa" id="ASIC005570-PA"/>
    </source>
</evidence>
<dbReference type="GO" id="GO:0016020">
    <property type="term" value="C:membrane"/>
    <property type="evidence" value="ECO:0007669"/>
    <property type="project" value="UniProtKB-SubCell"/>
</dbReference>
<evidence type="ECO:0000256" key="4">
    <source>
        <dbReference type="RuleBase" id="RU003718"/>
    </source>
</evidence>
<dbReference type="CDD" id="cd03784">
    <property type="entry name" value="GT1_Gtf-like"/>
    <property type="match status" value="1"/>
</dbReference>
<sequence>MEHSLSKVVTVIVILVVLTVINVCGYQSYNILYISSVASPSHFLWSEQLSKIIARAGHNVTLLNIFKEGRQENLHFMKLNEVDEYLALDDPIDYLELHRLSQFELQASFLDLEITVCHLALTSNQFVRLMGYPKKFKFDLIIHDHAAGPCLLLLMERFNHPPLIMASASDVLQSTEHFFGSPMFPGLIPNQFTDLSITMGYIERVYNFIITFLESMSRKYHINPRIDQIVKNYYPNMSSVSHLEMDTAVVLLNSIAILSPPEPKLWRVINVGGLHIETPRPRQGKSYLMGLSRNASFEKCVYVSFGSNIQIMSVENPFAQSLIAVARQLPSVMFLWKINQLDGVVPENVFIADWFPQNDILGSGKIDAFVTHGGLLSVQEAAWYGVPMLGIPNYGDQYQNVRRIVRLGAGKRLNLEDVSPEVFKEHLMELIHEERLVH</sequence>
<dbReference type="Proteomes" id="UP000030765">
    <property type="component" value="Unassembled WGS sequence"/>
</dbReference>
<evidence type="ECO:0000256" key="1">
    <source>
        <dbReference type="ARBA" id="ARBA00009995"/>
    </source>
</evidence>
<comment type="subcellular location">
    <subcellularLocation>
        <location evidence="5">Membrane</location>
        <topology evidence="5">Single-pass membrane protein</topology>
    </subcellularLocation>
</comment>
<keyword evidence="5" id="KW-0812">Transmembrane</keyword>